<dbReference type="NCBIfam" id="TIGR02675">
    <property type="entry name" value="tape_meas_nterm"/>
    <property type="match status" value="1"/>
</dbReference>
<feature type="compositionally biased region" description="Low complexity" evidence="1">
    <location>
        <begin position="805"/>
        <end position="819"/>
    </location>
</feature>
<dbReference type="EMBL" id="CP014168">
    <property type="protein sequence ID" value="AOH85724.1"/>
    <property type="molecule type" value="Genomic_DNA"/>
</dbReference>
<proteinExistence type="predicted"/>
<evidence type="ECO:0000256" key="1">
    <source>
        <dbReference type="SAM" id="MobiDB-lite"/>
    </source>
</evidence>
<dbReference type="Proteomes" id="UP000094256">
    <property type="component" value="Chromosome"/>
</dbReference>
<dbReference type="InterPro" id="IPR013491">
    <property type="entry name" value="Tape_meas_N"/>
</dbReference>
<gene>
    <name evidence="3" type="ORF">AWL63_19030</name>
</gene>
<dbReference type="OrthoDB" id="38641at2"/>
<feature type="region of interest" description="Disordered" evidence="1">
    <location>
        <begin position="791"/>
        <end position="826"/>
    </location>
</feature>
<feature type="compositionally biased region" description="Basic and acidic residues" evidence="1">
    <location>
        <begin position="862"/>
        <end position="879"/>
    </location>
</feature>
<feature type="domain" description="Tape measure protein N-terminal" evidence="2">
    <location>
        <begin position="114"/>
        <end position="303"/>
    </location>
</feature>
<evidence type="ECO:0000259" key="2">
    <source>
        <dbReference type="Pfam" id="PF20155"/>
    </source>
</evidence>
<accession>A0A1B3ZE80</accession>
<keyword evidence="4" id="KW-1185">Reference proteome</keyword>
<feature type="region of interest" description="Disordered" evidence="1">
    <location>
        <begin position="862"/>
        <end position="894"/>
    </location>
</feature>
<dbReference type="KEGG" id="span:AWL63_19030"/>
<evidence type="ECO:0000313" key="4">
    <source>
        <dbReference type="Proteomes" id="UP000094256"/>
    </source>
</evidence>
<name>A0A1B3ZE80_9SPHN</name>
<dbReference type="Pfam" id="PF20155">
    <property type="entry name" value="TMP_3"/>
    <property type="match status" value="1"/>
</dbReference>
<sequence>MAAAADVKQLLLQVDASVELLRRNLNAGQARVDQFANDTQRRLDATDRRFGELGQPLRGMSTSIATARRDIASLGTSVEGVHGRISSAASGIKAALLASASGIAAAFSVDRVKDYADGYTRYTNQLKLAGLDGAQLSKVQNDLYGVAQRYGVELESVGTLYGRLSQGAKELGASQSDLLRFTNGVGAALKIQGGDAAASSGALLQLTQALGGTYVRAEEFNSVNEGARPILQAVANGIDKYKGSVSALRADVIAGTLTSRDFFAGFLKGSAALEQQAAKANLTIGASFTILNNALGKYIGETDSSVGASVRVSQAIVGIANNLEILVPALTAVGAGFAARFVIGPVAAMAGEIALVARALDQEKLVLIGGKVAAAQKAAAVAASAETEVASIEATIAARRADQVALEQSLVLIKAQRADALQAQAAIAANNRIGLGTVGITRSLPDAARANQDLKALITTRRALGATTAELTALEKALAIAQAQSTAATIEANAAANAATLASRAAAGASKLFAGALTLIGGSVAGGAAVLAIGALIAAYMLYRSQAAAVEERNAATAASMKETAEASRALNVNLTVLAATGRAAASGISQAGASATTATGKMLTFAGAVGQAAEKLLQLAKARQREQIVSFATESVAAEHRANQAQARINARNLDYAARKYDPNTVDGGGLSAADQKANADDARIVAENRALQQANYQAAVRAKSVPLAARITENDKNGGFDVQGELAQVTRDLIVARKRGIRSQTDELEAHQYELKQYIKYRGKGGKDDLSPTAAKAAAAADAAKFRDAAAGAQGDRDAKTGRAASNKADRAAAAASRRAKAEVRDAAADERAYSSAERQANNQIAAARADLTNSAVERANIEKDRIEDERRSRENEIAQQAKQGGLGEGPVAETRKLELQRLNNERAALETQVVDAREKQRQADETLAVASAGRANEQELLSKQADLLTSASQRRDLEQRILDIQYAEERAKLEGVVASRDATEAEKKIAIQRLAMLGKLQDADNAALKKKNAGPLDQFRDRLQQATGDTNEALQNVAVDGLENLESGLEGLVSGTETVSSAFKKMASSIIADLARIAIEKAIVSAIGGGSFFGLKLAGGGKVEGRAGGGRISGPGNGTSDSILAMIDGRKPLMVSNGESIVTAQATRDHWPLIDAMNRGRLPRFARGGVVGTPRLPSMAAPSLDAMSGTGSRIQRLAVDVHAKIDASEDFNVTMQNVAVRTVGAAAGPIIAGAKSETIRTLKRPTLPGGWG</sequence>
<dbReference type="AlphaFoldDB" id="A0A1B3ZE80"/>
<organism evidence="3 4">
    <name type="scientific">Sphingomonas panacis</name>
    <dbReference type="NCBI Taxonomy" id="1560345"/>
    <lineage>
        <taxon>Bacteria</taxon>
        <taxon>Pseudomonadati</taxon>
        <taxon>Pseudomonadota</taxon>
        <taxon>Alphaproteobacteria</taxon>
        <taxon>Sphingomonadales</taxon>
        <taxon>Sphingomonadaceae</taxon>
        <taxon>Sphingomonas</taxon>
    </lineage>
</organism>
<protein>
    <recommendedName>
        <fullName evidence="2">Tape measure protein N-terminal domain-containing protein</fullName>
    </recommendedName>
</protein>
<reference evidence="3 4" key="1">
    <citation type="submission" date="2016-01" db="EMBL/GenBank/DDBJ databases">
        <title>Complete genome and mega plasmid sequence of Sphingomonas panacis DCY99 elicits systemic resistance in rice to Xanthomonas oryzae.</title>
        <authorList>
            <person name="Kim Y.J."/>
            <person name="Yang D.C."/>
            <person name="Sing P."/>
        </authorList>
    </citation>
    <scope>NUCLEOTIDE SEQUENCE [LARGE SCALE GENOMIC DNA]</scope>
    <source>
        <strain evidence="3 4">DCY99</strain>
    </source>
</reference>
<evidence type="ECO:0000313" key="3">
    <source>
        <dbReference type="EMBL" id="AOH85724.1"/>
    </source>
</evidence>
<dbReference type="STRING" id="1560345.AWL63_19030"/>